<sequence length="171" mass="17980">MAASPTRVPVADVVRIARALAELPWPVPVDAITPQLAALGWRPVRPGMFTYVTGLGVTPDVASASKARGELATVSLNLVDRADDASAERERFIQDTSGGYVLALSEEFGPATPAPFPRQHAESSWDLDSGARLTLTATPAMITLAVDSPVMRAARRAAGRPEQAGGDAHAR</sequence>
<organism evidence="1 2">
    <name type="scientific">Propioniciclava soli</name>
    <dbReference type="NCBI Taxonomy" id="2775081"/>
    <lineage>
        <taxon>Bacteria</taxon>
        <taxon>Bacillati</taxon>
        <taxon>Actinomycetota</taxon>
        <taxon>Actinomycetes</taxon>
        <taxon>Propionibacteriales</taxon>
        <taxon>Propionibacteriaceae</taxon>
        <taxon>Propioniciclava</taxon>
    </lineage>
</organism>
<evidence type="ECO:0000313" key="2">
    <source>
        <dbReference type="Proteomes" id="UP001434337"/>
    </source>
</evidence>
<protein>
    <submittedName>
        <fullName evidence="1">DUF6301 family protein</fullName>
    </submittedName>
</protein>
<evidence type="ECO:0000313" key="1">
    <source>
        <dbReference type="EMBL" id="WZW99275.1"/>
    </source>
</evidence>
<gene>
    <name evidence="1" type="ORF">PCC79_03495</name>
</gene>
<dbReference type="RefSeq" id="WP_232549631.1">
    <property type="nucleotide sequence ID" value="NZ_CP115965.1"/>
</dbReference>
<keyword evidence="2" id="KW-1185">Reference proteome</keyword>
<dbReference type="InterPro" id="IPR046268">
    <property type="entry name" value="DUF6301"/>
</dbReference>
<dbReference type="Pfam" id="PF19818">
    <property type="entry name" value="DUF6301"/>
    <property type="match status" value="1"/>
</dbReference>
<accession>A0ABZ3CBY8</accession>
<name>A0ABZ3CBY8_9ACTN</name>
<dbReference type="Proteomes" id="UP001434337">
    <property type="component" value="Chromosome"/>
</dbReference>
<reference evidence="1 2" key="1">
    <citation type="journal article" date="2023" name="Environ Microbiome">
        <title>A coral-associated actinobacterium mitigates coral bleaching under heat stress.</title>
        <authorList>
            <person name="Li J."/>
            <person name="Zou Y."/>
            <person name="Li Q."/>
            <person name="Zhang J."/>
            <person name="Bourne D.G."/>
            <person name="Lyu Y."/>
            <person name="Liu C."/>
            <person name="Zhang S."/>
        </authorList>
    </citation>
    <scope>NUCLEOTIDE SEQUENCE [LARGE SCALE GENOMIC DNA]</scope>
    <source>
        <strain evidence="1 2">SCSIO 13291</strain>
    </source>
</reference>
<proteinExistence type="predicted"/>
<dbReference type="EMBL" id="CP115965">
    <property type="protein sequence ID" value="WZW99275.1"/>
    <property type="molecule type" value="Genomic_DNA"/>
</dbReference>